<keyword evidence="2" id="KW-1185">Reference proteome</keyword>
<dbReference type="Proteomes" id="UP001276659">
    <property type="component" value="Unassembled WGS sequence"/>
</dbReference>
<evidence type="ECO:0008006" key="3">
    <source>
        <dbReference type="Google" id="ProtNLM"/>
    </source>
</evidence>
<dbReference type="GO" id="GO:0003824">
    <property type="term" value="F:catalytic activity"/>
    <property type="evidence" value="ECO:0007669"/>
    <property type="project" value="InterPro"/>
</dbReference>
<dbReference type="EMBL" id="JASNWA010000007">
    <property type="protein sequence ID" value="KAK3173291.1"/>
    <property type="molecule type" value="Genomic_DNA"/>
</dbReference>
<name>A0AAE0DKS1_9LECA</name>
<dbReference type="Gene3D" id="3.20.10.10">
    <property type="entry name" value="D-amino Acid Aminotransferase, subunit A, domain 2"/>
    <property type="match status" value="1"/>
</dbReference>
<accession>A0AAE0DKS1</accession>
<comment type="caution">
    <text evidence="1">The sequence shown here is derived from an EMBL/GenBank/DDBJ whole genome shotgun (WGS) entry which is preliminary data.</text>
</comment>
<dbReference type="InterPro" id="IPR001544">
    <property type="entry name" value="Aminotrans_IV"/>
</dbReference>
<reference evidence="1" key="1">
    <citation type="submission" date="2022-11" db="EMBL/GenBank/DDBJ databases">
        <title>Chromosomal genome sequence assembly and mating type (MAT) locus characterization of the leprose asexual lichenized fungus Lepraria neglecta (Nyl.) Erichsen.</title>
        <authorList>
            <person name="Allen J.L."/>
            <person name="Pfeffer B."/>
        </authorList>
    </citation>
    <scope>NUCLEOTIDE SEQUENCE</scope>
    <source>
        <strain evidence="1">Allen 5258</strain>
    </source>
</reference>
<dbReference type="Pfam" id="PF01063">
    <property type="entry name" value="Aminotran_4"/>
    <property type="match status" value="1"/>
</dbReference>
<dbReference type="InterPro" id="IPR043132">
    <property type="entry name" value="BCAT-like_C"/>
</dbReference>
<sequence length="278" mass="30596">MEAILPVEALPADSSGQNDFKIITTIRSDGLLENPPSTTSLPPGFKPSRFYMPQLHRDRMLAAAEAFNWPQNPKEVISNLEGFLSAHLKCKYKDSHYASPLKLRVIVFHGGAINVTSRPVPAVELSSLFPSSFSELLAQPSSFPIFVSPVSTSPSLFTSHKTTKRAQYDDIRALLPNSSEKSEGKAAPLLAEILLVNHNSEIMEGSITTPYFLREGEWITPAAKCGGNLGTTRRYALEQGICKESIVMKKSVQMGERVVLSNSVRGFAWGFMEKLENP</sequence>
<dbReference type="SUPFAM" id="SSF56752">
    <property type="entry name" value="D-aminoacid aminotransferase-like PLP-dependent enzymes"/>
    <property type="match status" value="1"/>
</dbReference>
<dbReference type="Gene3D" id="3.30.470.10">
    <property type="match status" value="1"/>
</dbReference>
<organism evidence="1 2">
    <name type="scientific">Lepraria neglecta</name>
    <dbReference type="NCBI Taxonomy" id="209136"/>
    <lineage>
        <taxon>Eukaryota</taxon>
        <taxon>Fungi</taxon>
        <taxon>Dikarya</taxon>
        <taxon>Ascomycota</taxon>
        <taxon>Pezizomycotina</taxon>
        <taxon>Lecanoromycetes</taxon>
        <taxon>OSLEUM clade</taxon>
        <taxon>Lecanoromycetidae</taxon>
        <taxon>Lecanorales</taxon>
        <taxon>Lecanorineae</taxon>
        <taxon>Stereocaulaceae</taxon>
        <taxon>Lepraria</taxon>
    </lineage>
</organism>
<proteinExistence type="predicted"/>
<dbReference type="AlphaFoldDB" id="A0AAE0DKS1"/>
<evidence type="ECO:0000313" key="1">
    <source>
        <dbReference type="EMBL" id="KAK3173291.1"/>
    </source>
</evidence>
<evidence type="ECO:0000313" key="2">
    <source>
        <dbReference type="Proteomes" id="UP001276659"/>
    </source>
</evidence>
<dbReference type="InterPro" id="IPR036038">
    <property type="entry name" value="Aminotransferase-like"/>
</dbReference>
<protein>
    <recommendedName>
        <fullName evidence="3">Aminodeoxychorismate lyase</fullName>
    </recommendedName>
</protein>
<dbReference type="InterPro" id="IPR043131">
    <property type="entry name" value="BCAT-like_N"/>
</dbReference>
<gene>
    <name evidence="1" type="ORF">OEA41_006620</name>
</gene>